<feature type="domain" description="Activator of Hsp90 ATPase homologue 1/2-like C-terminal" evidence="2">
    <location>
        <begin position="13"/>
        <end position="141"/>
    </location>
</feature>
<dbReference type="SUPFAM" id="SSF55961">
    <property type="entry name" value="Bet v1-like"/>
    <property type="match status" value="1"/>
</dbReference>
<keyword evidence="4" id="KW-1185">Reference proteome</keyword>
<evidence type="ECO:0000313" key="3">
    <source>
        <dbReference type="EMBL" id="RZS34409.1"/>
    </source>
</evidence>
<gene>
    <name evidence="3" type="ORF">EV193_109200</name>
</gene>
<accession>A0A4Q7KGZ8</accession>
<comment type="similarity">
    <text evidence="1">Belongs to the AHA1 family.</text>
</comment>
<dbReference type="Pfam" id="PF08327">
    <property type="entry name" value="AHSA1"/>
    <property type="match status" value="1"/>
</dbReference>
<name>A0A4Q7KGZ8_9PSEU</name>
<comment type="caution">
    <text evidence="3">The sequence shown here is derived from an EMBL/GenBank/DDBJ whole genome shotgun (WGS) entry which is preliminary data.</text>
</comment>
<dbReference type="RefSeq" id="WP_130346839.1">
    <property type="nucleotide sequence ID" value="NZ_SGWQ01000009.1"/>
</dbReference>
<dbReference type="InterPro" id="IPR023393">
    <property type="entry name" value="START-like_dom_sf"/>
</dbReference>
<evidence type="ECO:0000256" key="1">
    <source>
        <dbReference type="ARBA" id="ARBA00006817"/>
    </source>
</evidence>
<dbReference type="InterPro" id="IPR013538">
    <property type="entry name" value="ASHA1/2-like_C"/>
</dbReference>
<reference evidence="3 4" key="1">
    <citation type="submission" date="2019-02" db="EMBL/GenBank/DDBJ databases">
        <title>Genomic Encyclopedia of Type Strains, Phase IV (KMG-IV): sequencing the most valuable type-strain genomes for metagenomic binning, comparative biology and taxonomic classification.</title>
        <authorList>
            <person name="Goeker M."/>
        </authorList>
    </citation>
    <scope>NUCLEOTIDE SEQUENCE [LARGE SCALE GENOMIC DNA]</scope>
    <source>
        <strain evidence="3 4">DSM 101727</strain>
    </source>
</reference>
<evidence type="ECO:0000313" key="4">
    <source>
        <dbReference type="Proteomes" id="UP000294257"/>
    </source>
</evidence>
<proteinExistence type="inferred from homology"/>
<dbReference type="Proteomes" id="UP000294257">
    <property type="component" value="Unassembled WGS sequence"/>
</dbReference>
<evidence type="ECO:0000259" key="2">
    <source>
        <dbReference type="Pfam" id="PF08327"/>
    </source>
</evidence>
<dbReference type="Gene3D" id="3.30.530.20">
    <property type="match status" value="1"/>
</dbReference>
<dbReference type="EMBL" id="SGWQ01000009">
    <property type="protein sequence ID" value="RZS34409.1"/>
    <property type="molecule type" value="Genomic_DNA"/>
</dbReference>
<sequence length="144" mass="15927">MQDKIEREVLIEAPVARVWDLVTVPGWWINDGDPSVITRQRDGDFDVVEHPKYGKYPVRLEKSEPPRYAAFRWASEFAGKEPVEGNSTLIEFTLTERDGGTVLRVVESGFASLGVAEDARAKAIEGNTDGWAQQLKVIAALAVG</sequence>
<dbReference type="OrthoDB" id="9803476at2"/>
<dbReference type="AlphaFoldDB" id="A0A4Q7KGZ8"/>
<protein>
    <submittedName>
        <fullName evidence="3">Uncharacterized protein YndB with AHSA1/START domain</fullName>
    </submittedName>
</protein>
<organism evidence="3 4">
    <name type="scientific">Herbihabitans rhizosphaerae</name>
    <dbReference type="NCBI Taxonomy" id="1872711"/>
    <lineage>
        <taxon>Bacteria</taxon>
        <taxon>Bacillati</taxon>
        <taxon>Actinomycetota</taxon>
        <taxon>Actinomycetes</taxon>
        <taxon>Pseudonocardiales</taxon>
        <taxon>Pseudonocardiaceae</taxon>
        <taxon>Herbihabitans</taxon>
    </lineage>
</organism>